<gene>
    <name evidence="2" type="ORF">Gorai_024718</name>
</gene>
<dbReference type="Pfam" id="PF14392">
    <property type="entry name" value="zf-CCHC_4"/>
    <property type="match status" value="1"/>
</dbReference>
<protein>
    <recommendedName>
        <fullName evidence="1">Zinc knuckle CX2CX4HX4C domain-containing protein</fullName>
    </recommendedName>
</protein>
<reference evidence="2 3" key="1">
    <citation type="journal article" date="2019" name="Genome Biol. Evol.">
        <title>Insights into the evolution of the New World diploid cottons (Gossypium, subgenus Houzingenia) based on genome sequencing.</title>
        <authorList>
            <person name="Grover C.E."/>
            <person name="Arick M.A. 2nd"/>
            <person name="Thrash A."/>
            <person name="Conover J.L."/>
            <person name="Sanders W.S."/>
            <person name="Peterson D.G."/>
            <person name="Frelichowski J.E."/>
            <person name="Scheffler J.A."/>
            <person name="Scheffler B.E."/>
            <person name="Wendel J.F."/>
        </authorList>
    </citation>
    <scope>NUCLEOTIDE SEQUENCE [LARGE SCALE GENOMIC DNA]</scope>
    <source>
        <strain evidence="2">8</strain>
        <tissue evidence="2">Leaf</tissue>
    </source>
</reference>
<sequence length="81" mass="9098">FLDYDASIPFLSQATHAHSCSSRCNSSVEAQKKIKMGKAVSIYAHFKYEKLSSFCFICGKLGHGENYPFRLRIEPSKTSFG</sequence>
<accession>A0A7J8P005</accession>
<feature type="non-terminal residue" evidence="2">
    <location>
        <position position="1"/>
    </location>
</feature>
<dbReference type="Proteomes" id="UP000593578">
    <property type="component" value="Unassembled WGS sequence"/>
</dbReference>
<evidence type="ECO:0000259" key="1">
    <source>
        <dbReference type="Pfam" id="PF14392"/>
    </source>
</evidence>
<organism evidence="2 3">
    <name type="scientific">Gossypium raimondii</name>
    <name type="common">Peruvian cotton</name>
    <name type="synonym">Gossypium klotzschianum subsp. raimondii</name>
    <dbReference type="NCBI Taxonomy" id="29730"/>
    <lineage>
        <taxon>Eukaryota</taxon>
        <taxon>Viridiplantae</taxon>
        <taxon>Streptophyta</taxon>
        <taxon>Embryophyta</taxon>
        <taxon>Tracheophyta</taxon>
        <taxon>Spermatophyta</taxon>
        <taxon>Magnoliopsida</taxon>
        <taxon>eudicotyledons</taxon>
        <taxon>Gunneridae</taxon>
        <taxon>Pentapetalae</taxon>
        <taxon>rosids</taxon>
        <taxon>malvids</taxon>
        <taxon>Malvales</taxon>
        <taxon>Malvaceae</taxon>
        <taxon>Malvoideae</taxon>
        <taxon>Gossypium</taxon>
    </lineage>
</organism>
<dbReference type="EMBL" id="JABEZZ010000003">
    <property type="protein sequence ID" value="MBA0582579.1"/>
    <property type="molecule type" value="Genomic_DNA"/>
</dbReference>
<evidence type="ECO:0000313" key="3">
    <source>
        <dbReference type="Proteomes" id="UP000593578"/>
    </source>
</evidence>
<feature type="domain" description="Zinc knuckle CX2CX4HX4C" evidence="1">
    <location>
        <begin position="30"/>
        <end position="66"/>
    </location>
</feature>
<comment type="caution">
    <text evidence="2">The sequence shown here is derived from an EMBL/GenBank/DDBJ whole genome shotgun (WGS) entry which is preliminary data.</text>
</comment>
<dbReference type="InterPro" id="IPR025836">
    <property type="entry name" value="Zn_knuckle_CX2CX4HX4C"/>
</dbReference>
<name>A0A7J8P005_GOSRA</name>
<proteinExistence type="predicted"/>
<dbReference type="AlphaFoldDB" id="A0A7J8P005"/>
<evidence type="ECO:0000313" key="2">
    <source>
        <dbReference type="EMBL" id="MBA0582579.1"/>
    </source>
</evidence>